<keyword evidence="11" id="KW-1185">Reference proteome</keyword>
<accession>A0ABT9N220</accession>
<feature type="transmembrane region" description="Helical" evidence="7">
    <location>
        <begin position="231"/>
        <end position="249"/>
    </location>
</feature>
<feature type="domain" description="ABC transmembrane type-1" evidence="9">
    <location>
        <begin position="2"/>
        <end position="284"/>
    </location>
</feature>
<dbReference type="PROSITE" id="PS50929">
    <property type="entry name" value="ABC_TM1F"/>
    <property type="match status" value="1"/>
</dbReference>
<keyword evidence="4 10" id="KW-0067">ATP-binding</keyword>
<evidence type="ECO:0000313" key="10">
    <source>
        <dbReference type="EMBL" id="MDP9797726.1"/>
    </source>
</evidence>
<dbReference type="SUPFAM" id="SSF52540">
    <property type="entry name" value="P-loop containing nucleoside triphosphate hydrolases"/>
    <property type="match status" value="1"/>
</dbReference>
<keyword evidence="3" id="KW-0547">Nucleotide-binding</keyword>
<feature type="transmembrane region" description="Helical" evidence="7">
    <location>
        <begin position="38"/>
        <end position="58"/>
    </location>
</feature>
<evidence type="ECO:0000256" key="2">
    <source>
        <dbReference type="ARBA" id="ARBA00022692"/>
    </source>
</evidence>
<evidence type="ECO:0000256" key="1">
    <source>
        <dbReference type="ARBA" id="ARBA00004651"/>
    </source>
</evidence>
<dbReference type="InterPro" id="IPR027417">
    <property type="entry name" value="P-loop_NTPase"/>
</dbReference>
<dbReference type="CDD" id="cd18543">
    <property type="entry name" value="ABC_6TM_Rv0194_D1_like"/>
    <property type="match status" value="1"/>
</dbReference>
<name>A0ABT9N220_9ACTN</name>
<dbReference type="Pfam" id="PF00664">
    <property type="entry name" value="ABC_membrane"/>
    <property type="match status" value="1"/>
</dbReference>
<dbReference type="InterPro" id="IPR036640">
    <property type="entry name" value="ABC1_TM_sf"/>
</dbReference>
<protein>
    <submittedName>
        <fullName evidence="10">ATP-binding cassette subfamily B protein</fullName>
    </submittedName>
</protein>
<dbReference type="PANTHER" id="PTHR43394">
    <property type="entry name" value="ATP-DEPENDENT PERMEASE MDL1, MITOCHONDRIAL"/>
    <property type="match status" value="1"/>
</dbReference>
<evidence type="ECO:0000256" key="4">
    <source>
        <dbReference type="ARBA" id="ARBA00022840"/>
    </source>
</evidence>
<evidence type="ECO:0000313" key="11">
    <source>
        <dbReference type="Proteomes" id="UP001240984"/>
    </source>
</evidence>
<dbReference type="PROSITE" id="PS50893">
    <property type="entry name" value="ABC_TRANSPORTER_2"/>
    <property type="match status" value="1"/>
</dbReference>
<dbReference type="InterPro" id="IPR003439">
    <property type="entry name" value="ABC_transporter-like_ATP-bd"/>
</dbReference>
<dbReference type="RefSeq" id="WP_306835102.1">
    <property type="nucleotide sequence ID" value="NZ_JAUSRA010000001.1"/>
</dbReference>
<dbReference type="PROSITE" id="PS00211">
    <property type="entry name" value="ABC_TRANSPORTER_1"/>
    <property type="match status" value="1"/>
</dbReference>
<keyword evidence="5 7" id="KW-1133">Transmembrane helix</keyword>
<comment type="subcellular location">
    <subcellularLocation>
        <location evidence="1">Cell membrane</location>
        <topology evidence="1">Multi-pass membrane protein</topology>
    </subcellularLocation>
</comment>
<evidence type="ECO:0000259" key="8">
    <source>
        <dbReference type="PROSITE" id="PS50893"/>
    </source>
</evidence>
<dbReference type="EMBL" id="JAUSRA010000001">
    <property type="protein sequence ID" value="MDP9797726.1"/>
    <property type="molecule type" value="Genomic_DNA"/>
</dbReference>
<dbReference type="InterPro" id="IPR017871">
    <property type="entry name" value="ABC_transporter-like_CS"/>
</dbReference>
<dbReference type="PANTHER" id="PTHR43394:SF1">
    <property type="entry name" value="ATP-BINDING CASSETTE SUB-FAMILY B MEMBER 10, MITOCHONDRIAL"/>
    <property type="match status" value="1"/>
</dbReference>
<dbReference type="Pfam" id="PF00005">
    <property type="entry name" value="ABC_tran"/>
    <property type="match status" value="1"/>
</dbReference>
<evidence type="ECO:0000259" key="9">
    <source>
        <dbReference type="PROSITE" id="PS50929"/>
    </source>
</evidence>
<dbReference type="InterPro" id="IPR039421">
    <property type="entry name" value="Type_1_exporter"/>
</dbReference>
<dbReference type="Proteomes" id="UP001240984">
    <property type="component" value="Unassembled WGS sequence"/>
</dbReference>
<sequence length="560" mass="59521">MLWLLLTGLGGAAASLAVPLVVQRVVDGPVARGDVHGLLLLGALALLFGVVEAVLIFIRRWTHAAAAVGLEAAIRDDLYAHLQKLPVSFHDRWQSGQLLSRATSDLGVIRRFLSFGLIYLVVNTITYVTVIAMLFKLYWPLGLVVAASAVPLFVFARQFANGYLWASRALQEQQGDVATLVEETAAGLRTIRSFGRSRFMAGRFADEIGELRDIAIDKAGLLSRASAKFDLVPNLTLAVVLVVGSIAVAGGELTVGRLVAFASLQLLLIWPVESLGWIIANGQESMTAADRVFEVMDTPPAVTDTPHARAVAPGPGLLVLRDVHFRYPGTTIEVLRGVDLEVRPGETMAIVGVTGSGKTSLVSLVPRLYDATAGQITLDGTDLRDIRLDCLRELVGVAFEEPVLFSMSVRENITLGAPGATDAQIADALAVAQAGYVYDLPWGLDTRIGEQGLSLSGGQRQRLALARAVLARPRVLVLDDPLSALDVHTEALVDDALARVLKGTTALLVVHRPSTIALADRVALLADGRIAAVGTHSELLAAVPAYRAVLAAETAPVHGS</sequence>
<feature type="domain" description="ABC transporter" evidence="8">
    <location>
        <begin position="318"/>
        <end position="552"/>
    </location>
</feature>
<reference evidence="10 11" key="1">
    <citation type="submission" date="2023-07" db="EMBL/GenBank/DDBJ databases">
        <title>Sequencing the genomes of 1000 actinobacteria strains.</title>
        <authorList>
            <person name="Klenk H.-P."/>
        </authorList>
    </citation>
    <scope>NUCLEOTIDE SEQUENCE [LARGE SCALE GENOMIC DNA]</scope>
    <source>
        <strain evidence="10 11">DSM 44710</strain>
    </source>
</reference>
<keyword evidence="2 7" id="KW-0812">Transmembrane</keyword>
<feature type="transmembrane region" description="Helical" evidence="7">
    <location>
        <begin position="112"/>
        <end position="135"/>
    </location>
</feature>
<evidence type="ECO:0000256" key="3">
    <source>
        <dbReference type="ARBA" id="ARBA00022741"/>
    </source>
</evidence>
<dbReference type="Gene3D" id="1.20.1560.10">
    <property type="entry name" value="ABC transporter type 1, transmembrane domain"/>
    <property type="match status" value="1"/>
</dbReference>
<organism evidence="10 11">
    <name type="scientific">Catenuloplanes nepalensis</name>
    <dbReference type="NCBI Taxonomy" id="587533"/>
    <lineage>
        <taxon>Bacteria</taxon>
        <taxon>Bacillati</taxon>
        <taxon>Actinomycetota</taxon>
        <taxon>Actinomycetes</taxon>
        <taxon>Micromonosporales</taxon>
        <taxon>Micromonosporaceae</taxon>
        <taxon>Catenuloplanes</taxon>
    </lineage>
</organism>
<dbReference type="InterPro" id="IPR011527">
    <property type="entry name" value="ABC1_TM_dom"/>
</dbReference>
<dbReference type="InterPro" id="IPR003593">
    <property type="entry name" value="AAA+_ATPase"/>
</dbReference>
<feature type="transmembrane region" description="Helical" evidence="7">
    <location>
        <begin position="141"/>
        <end position="160"/>
    </location>
</feature>
<evidence type="ECO:0000256" key="5">
    <source>
        <dbReference type="ARBA" id="ARBA00022989"/>
    </source>
</evidence>
<proteinExistence type="predicted"/>
<dbReference type="GO" id="GO:0005524">
    <property type="term" value="F:ATP binding"/>
    <property type="evidence" value="ECO:0007669"/>
    <property type="project" value="UniProtKB-KW"/>
</dbReference>
<dbReference type="SMART" id="SM00382">
    <property type="entry name" value="AAA"/>
    <property type="match status" value="1"/>
</dbReference>
<keyword evidence="6 7" id="KW-0472">Membrane</keyword>
<gene>
    <name evidence="10" type="ORF">J2S43_006238</name>
</gene>
<comment type="caution">
    <text evidence="10">The sequence shown here is derived from an EMBL/GenBank/DDBJ whole genome shotgun (WGS) entry which is preliminary data.</text>
</comment>
<dbReference type="SUPFAM" id="SSF90123">
    <property type="entry name" value="ABC transporter transmembrane region"/>
    <property type="match status" value="1"/>
</dbReference>
<evidence type="ECO:0000256" key="6">
    <source>
        <dbReference type="ARBA" id="ARBA00023136"/>
    </source>
</evidence>
<dbReference type="Gene3D" id="3.40.50.300">
    <property type="entry name" value="P-loop containing nucleotide triphosphate hydrolases"/>
    <property type="match status" value="1"/>
</dbReference>
<evidence type="ECO:0000256" key="7">
    <source>
        <dbReference type="SAM" id="Phobius"/>
    </source>
</evidence>